<evidence type="ECO:0000313" key="3">
    <source>
        <dbReference type="RefSeq" id="XP_017779799.1"/>
    </source>
</evidence>
<dbReference type="CDD" id="cd14319">
    <property type="entry name" value="UBA_NBR1"/>
    <property type="match status" value="1"/>
</dbReference>
<proteinExistence type="predicted"/>
<dbReference type="PANTHER" id="PTHR20930">
    <property type="entry name" value="OVARIAN CARCINOMA ANTIGEN CA125-RELATED"/>
    <property type="match status" value="1"/>
</dbReference>
<evidence type="ECO:0000313" key="2">
    <source>
        <dbReference type="Proteomes" id="UP000695000"/>
    </source>
</evidence>
<reference evidence="3" key="1">
    <citation type="submission" date="2025-08" db="UniProtKB">
        <authorList>
            <consortium name="RefSeq"/>
        </authorList>
    </citation>
    <scope>IDENTIFICATION</scope>
    <source>
        <tissue evidence="3">Whole Larva</tissue>
    </source>
</reference>
<feature type="domain" description="Nbr1 FW" evidence="1">
    <location>
        <begin position="248"/>
        <end position="336"/>
    </location>
</feature>
<keyword evidence="2" id="KW-1185">Reference proteome</keyword>
<dbReference type="Gene3D" id="1.10.8.10">
    <property type="entry name" value="DNA helicase RuvA subunit, C-terminal domain"/>
    <property type="match status" value="1"/>
</dbReference>
<dbReference type="Proteomes" id="UP000695000">
    <property type="component" value="Unplaced"/>
</dbReference>
<dbReference type="CDD" id="cd14947">
    <property type="entry name" value="NBR1_like"/>
    <property type="match status" value="1"/>
</dbReference>
<dbReference type="InterPro" id="IPR009060">
    <property type="entry name" value="UBA-like_sf"/>
</dbReference>
<dbReference type="GeneID" id="108565055"/>
<dbReference type="InterPro" id="IPR032350">
    <property type="entry name" value="Nbr1_FW"/>
</dbReference>
<accession>A0ABM1MYZ9</accession>
<protein>
    <submittedName>
        <fullName evidence="3">Uncharacterized protein LOC108565055</fullName>
    </submittedName>
</protein>
<sequence length="746" mass="85202">MASKKRDLEIIYNLVWKNRLLGDDRSNIVGVYDIPSTTLNWEKFKSYLLKNSGTSTEHIRVYYVDVNDRELPIESQEDFQLALYSFRKRARDGDINMLKLEKVANPKNTAVKRKVAKPREELVDKIKMDSPPEWFTRYMRKFKKEMMEEITTTMMKINSSRKSRSEPMKMPAVPLELTNKDLKHLKSEKKLENKLEKLDLKTFKIKTLKQALKDVNESRSTPLINEIEYMNVSLATNVIFPMVHLLGGETYMHSWEIINCGMLPWDKNTVIQFAWGSKDLVPIERVVECPHLKPGEIGTISTYYSVPEIPGLYECYWHYLHHGKRFGKWLGLQVTVDDIKKRKHDTKVESAVEIESNIKTENDVLESISSLNLNENDDSGMVEPDEHIKPENTEADNISIISLNGSNSSKDGYVMIYGNESAEQENAQAIVKEEKTEEQEPVTHNNEEINVAEDVVTDYAFIYYNGEKYPLDKKYLKEDYFQQAETEPTVWIKPENATVEIPPEEANNEGGLSSDPMIQSMLSSCENRLFIFPQQSPGFEVVQAASTPQVSKLEELELTTNSVNETALQEDPQNTEFHSADEYEDQNKNIASAAISNSFNLGGSESVSNRSCSHHPHDSPRCCFKDRSMSESHQNMTHHDDYECEYSSYSSRSSTSRPQNIPQENLLTGAALLASSAMSTARSMMDMVMQSGKWVNGHWVSENPNSKRESALLALSEMGFNDRDLNATLLARYNDDVCKVVSELIQ</sequence>
<dbReference type="RefSeq" id="XP_017779799.1">
    <property type="nucleotide sequence ID" value="XM_017924310.1"/>
</dbReference>
<dbReference type="Pfam" id="PF16158">
    <property type="entry name" value="N_BRCA1_IG"/>
    <property type="match status" value="1"/>
</dbReference>
<dbReference type="SUPFAM" id="SSF46934">
    <property type="entry name" value="UBA-like"/>
    <property type="match status" value="1"/>
</dbReference>
<dbReference type="InterPro" id="IPR013783">
    <property type="entry name" value="Ig-like_fold"/>
</dbReference>
<gene>
    <name evidence="3" type="primary">LOC108565055</name>
</gene>
<organism evidence="2 3">
    <name type="scientific">Nicrophorus vespilloides</name>
    <name type="common">Boreal carrion beetle</name>
    <dbReference type="NCBI Taxonomy" id="110193"/>
    <lineage>
        <taxon>Eukaryota</taxon>
        <taxon>Metazoa</taxon>
        <taxon>Ecdysozoa</taxon>
        <taxon>Arthropoda</taxon>
        <taxon>Hexapoda</taxon>
        <taxon>Insecta</taxon>
        <taxon>Pterygota</taxon>
        <taxon>Neoptera</taxon>
        <taxon>Endopterygota</taxon>
        <taxon>Coleoptera</taxon>
        <taxon>Polyphaga</taxon>
        <taxon>Staphyliniformia</taxon>
        <taxon>Silphidae</taxon>
        <taxon>Nicrophorinae</taxon>
        <taxon>Nicrophorus</taxon>
    </lineage>
</organism>
<dbReference type="Gene3D" id="2.60.40.10">
    <property type="entry name" value="Immunoglobulins"/>
    <property type="match status" value="1"/>
</dbReference>
<name>A0ABM1MYZ9_NICVS</name>
<evidence type="ECO:0000259" key="1">
    <source>
        <dbReference type="Pfam" id="PF16158"/>
    </source>
</evidence>
<dbReference type="PANTHER" id="PTHR20930:SF0">
    <property type="entry name" value="PROTEIN ILRUN"/>
    <property type="match status" value="1"/>
</dbReference>